<comment type="caution">
    <text evidence="15">The sequence shown here is derived from an EMBL/GenBank/DDBJ whole genome shotgun (WGS) entry which is preliminary data.</text>
</comment>
<dbReference type="PANTHER" id="PTHR42801:SF4">
    <property type="entry name" value="AHPC_TSA FAMILY PROTEIN"/>
    <property type="match status" value="1"/>
</dbReference>
<dbReference type="AlphaFoldDB" id="A0AAW9QUH6"/>
<dbReference type="NCBIfam" id="NF006960">
    <property type="entry name" value="PRK09437.1"/>
    <property type="match status" value="1"/>
</dbReference>
<organism evidence="15 16">
    <name type="scientific">Pannus brasiliensis CCIBt3594</name>
    <dbReference type="NCBI Taxonomy" id="1427578"/>
    <lineage>
        <taxon>Bacteria</taxon>
        <taxon>Bacillati</taxon>
        <taxon>Cyanobacteriota</taxon>
        <taxon>Cyanophyceae</taxon>
        <taxon>Oscillatoriophycideae</taxon>
        <taxon>Chroococcales</taxon>
        <taxon>Microcystaceae</taxon>
        <taxon>Pannus</taxon>
    </lineage>
</organism>
<dbReference type="InterPro" id="IPR036249">
    <property type="entry name" value="Thioredoxin-like_sf"/>
</dbReference>
<dbReference type="PIRSF" id="PIRSF000239">
    <property type="entry name" value="AHPC"/>
    <property type="match status" value="1"/>
</dbReference>
<keyword evidence="7" id="KW-1015">Disulfide bond</keyword>
<proteinExistence type="inferred from homology"/>
<dbReference type="CDD" id="cd03017">
    <property type="entry name" value="PRX_BCP"/>
    <property type="match status" value="1"/>
</dbReference>
<feature type="domain" description="Thioredoxin" evidence="14">
    <location>
        <begin position="5"/>
        <end position="158"/>
    </location>
</feature>
<dbReference type="PANTHER" id="PTHR42801">
    <property type="entry name" value="THIOREDOXIN-DEPENDENT PEROXIDE REDUCTASE"/>
    <property type="match status" value="1"/>
</dbReference>
<evidence type="ECO:0000313" key="16">
    <source>
        <dbReference type="Proteomes" id="UP001328733"/>
    </source>
</evidence>
<dbReference type="Pfam" id="PF00578">
    <property type="entry name" value="AhpC-TSA"/>
    <property type="match status" value="1"/>
</dbReference>
<dbReference type="GO" id="GO:0008379">
    <property type="term" value="F:thioredoxin peroxidase activity"/>
    <property type="evidence" value="ECO:0007669"/>
    <property type="project" value="TreeGrafter"/>
</dbReference>
<evidence type="ECO:0000256" key="2">
    <source>
        <dbReference type="ARBA" id="ARBA00011245"/>
    </source>
</evidence>
<evidence type="ECO:0000256" key="1">
    <source>
        <dbReference type="ARBA" id="ARBA00003330"/>
    </source>
</evidence>
<dbReference type="InterPro" id="IPR050924">
    <property type="entry name" value="Peroxiredoxin_BCP/PrxQ"/>
</dbReference>
<keyword evidence="8" id="KW-0676">Redox-active center</keyword>
<dbReference type="Gene3D" id="3.40.30.10">
    <property type="entry name" value="Glutaredoxin"/>
    <property type="match status" value="1"/>
</dbReference>
<evidence type="ECO:0000256" key="3">
    <source>
        <dbReference type="ARBA" id="ARBA00013017"/>
    </source>
</evidence>
<evidence type="ECO:0000256" key="13">
    <source>
        <dbReference type="PIRSR" id="PIRSR000239-1"/>
    </source>
</evidence>
<sequence>MSQKLEIGQKAPSFSINNQDGKLTSLQDFAGKWLVLYFYPKDNTPGCTVEATDFSKFSPDFAGLGAVVVGVSPDSEKSHCRFIEKQSLSIELLSDPDHQVAEAYGAWGLKKFMGKEYMGILRSTFSIDPSGNIAYIWPNVKTKGHAEAVLQKIRELQR</sequence>
<evidence type="ECO:0000256" key="4">
    <source>
        <dbReference type="ARBA" id="ARBA00022559"/>
    </source>
</evidence>
<evidence type="ECO:0000256" key="6">
    <source>
        <dbReference type="ARBA" id="ARBA00023002"/>
    </source>
</evidence>
<evidence type="ECO:0000259" key="14">
    <source>
        <dbReference type="PROSITE" id="PS51352"/>
    </source>
</evidence>
<comment type="catalytic activity">
    <reaction evidence="12">
        <text>a hydroperoxide + [thioredoxin]-dithiol = an alcohol + [thioredoxin]-disulfide + H2O</text>
        <dbReference type="Rhea" id="RHEA:62620"/>
        <dbReference type="Rhea" id="RHEA-COMP:10698"/>
        <dbReference type="Rhea" id="RHEA-COMP:10700"/>
        <dbReference type="ChEBI" id="CHEBI:15377"/>
        <dbReference type="ChEBI" id="CHEBI:29950"/>
        <dbReference type="ChEBI" id="CHEBI:30879"/>
        <dbReference type="ChEBI" id="CHEBI:35924"/>
        <dbReference type="ChEBI" id="CHEBI:50058"/>
        <dbReference type="EC" id="1.11.1.24"/>
    </reaction>
</comment>
<dbReference type="PROSITE" id="PS51352">
    <property type="entry name" value="THIOREDOXIN_2"/>
    <property type="match status" value="1"/>
</dbReference>
<keyword evidence="6 15" id="KW-0560">Oxidoreductase</keyword>
<dbReference type="FunFam" id="3.40.30.10:FF:000007">
    <property type="entry name" value="Thioredoxin-dependent thiol peroxidase"/>
    <property type="match status" value="1"/>
</dbReference>
<evidence type="ECO:0000256" key="9">
    <source>
        <dbReference type="ARBA" id="ARBA00032824"/>
    </source>
</evidence>
<dbReference type="GO" id="GO:0034599">
    <property type="term" value="P:cellular response to oxidative stress"/>
    <property type="evidence" value="ECO:0007669"/>
    <property type="project" value="TreeGrafter"/>
</dbReference>
<dbReference type="GO" id="GO:0005737">
    <property type="term" value="C:cytoplasm"/>
    <property type="evidence" value="ECO:0007669"/>
    <property type="project" value="TreeGrafter"/>
</dbReference>
<dbReference type="InterPro" id="IPR024706">
    <property type="entry name" value="Peroxiredoxin_AhpC-typ"/>
</dbReference>
<evidence type="ECO:0000256" key="8">
    <source>
        <dbReference type="ARBA" id="ARBA00023284"/>
    </source>
</evidence>
<feature type="active site" description="Cysteine sulfenic acid (-SOH) intermediate; for peroxidase activity" evidence="13">
    <location>
        <position position="47"/>
    </location>
</feature>
<gene>
    <name evidence="15" type="primary">bcp</name>
    <name evidence="15" type="ORF">V0288_17650</name>
</gene>
<keyword evidence="4 15" id="KW-0575">Peroxidase</keyword>
<dbReference type="InterPro" id="IPR013766">
    <property type="entry name" value="Thioredoxin_domain"/>
</dbReference>
<dbReference type="SUPFAM" id="SSF52833">
    <property type="entry name" value="Thioredoxin-like"/>
    <property type="match status" value="1"/>
</dbReference>
<comment type="function">
    <text evidence="1">Thiol-specific peroxidase that catalyzes the reduction of hydrogen peroxide and organic hydroperoxides to water and alcohols, respectively. Plays a role in cell protection against oxidative stress by detoxifying peroxides and as sensor of hydrogen peroxide-mediated signaling events.</text>
</comment>
<reference evidence="15 16" key="1">
    <citation type="submission" date="2024-01" db="EMBL/GenBank/DDBJ databases">
        <title>Genomic insights into the taxonomy and metabolism of the cyanobacterium Pannus brasiliensis CCIBt3594.</title>
        <authorList>
            <person name="Machado M."/>
            <person name="Botero N.B."/>
            <person name="Andreote A.P.D."/>
            <person name="Feitosa A.M.T."/>
            <person name="Popin R."/>
            <person name="Sivonen K."/>
            <person name="Fiore M.F."/>
        </authorList>
    </citation>
    <scope>NUCLEOTIDE SEQUENCE [LARGE SCALE GENOMIC DNA]</scope>
    <source>
        <strain evidence="15 16">CCIBt3594</strain>
    </source>
</reference>
<evidence type="ECO:0000313" key="15">
    <source>
        <dbReference type="EMBL" id="MEG3438955.1"/>
    </source>
</evidence>
<evidence type="ECO:0000256" key="11">
    <source>
        <dbReference type="ARBA" id="ARBA00041373"/>
    </source>
</evidence>
<dbReference type="InterPro" id="IPR000866">
    <property type="entry name" value="AhpC/TSA"/>
</dbReference>
<dbReference type="GO" id="GO:0045454">
    <property type="term" value="P:cell redox homeostasis"/>
    <property type="evidence" value="ECO:0007669"/>
    <property type="project" value="TreeGrafter"/>
</dbReference>
<keyword evidence="5" id="KW-0049">Antioxidant</keyword>
<evidence type="ECO:0000256" key="12">
    <source>
        <dbReference type="ARBA" id="ARBA00049091"/>
    </source>
</evidence>
<protein>
    <recommendedName>
        <fullName evidence="3">thioredoxin-dependent peroxiredoxin</fullName>
        <ecNumber evidence="3">1.11.1.24</ecNumber>
    </recommendedName>
    <alternativeName>
        <fullName evidence="11">Bacterioferritin comigratory protein</fullName>
    </alternativeName>
    <alternativeName>
        <fullName evidence="9">Thioredoxin peroxidase</fullName>
    </alternativeName>
</protein>
<keyword evidence="16" id="KW-1185">Reference proteome</keyword>
<dbReference type="Proteomes" id="UP001328733">
    <property type="component" value="Unassembled WGS sequence"/>
</dbReference>
<dbReference type="EC" id="1.11.1.24" evidence="3"/>
<comment type="similarity">
    <text evidence="10">Belongs to the peroxiredoxin family. BCP/PrxQ subfamily.</text>
</comment>
<accession>A0AAW9QUH6</accession>
<comment type="subunit">
    <text evidence="2">Monomer.</text>
</comment>
<dbReference type="EMBL" id="JBAFSM010000038">
    <property type="protein sequence ID" value="MEG3438955.1"/>
    <property type="molecule type" value="Genomic_DNA"/>
</dbReference>
<evidence type="ECO:0000256" key="7">
    <source>
        <dbReference type="ARBA" id="ARBA00023157"/>
    </source>
</evidence>
<evidence type="ECO:0000256" key="5">
    <source>
        <dbReference type="ARBA" id="ARBA00022862"/>
    </source>
</evidence>
<evidence type="ECO:0000256" key="10">
    <source>
        <dbReference type="ARBA" id="ARBA00038489"/>
    </source>
</evidence>
<name>A0AAW9QUH6_9CHRO</name>
<dbReference type="RefSeq" id="WP_332866439.1">
    <property type="nucleotide sequence ID" value="NZ_JBAFSM010000038.1"/>
</dbReference>